<proteinExistence type="predicted"/>
<evidence type="ECO:0000259" key="2">
    <source>
        <dbReference type="Pfam" id="PF11181"/>
    </source>
</evidence>
<dbReference type="Pfam" id="PF11181">
    <property type="entry name" value="YflT"/>
    <property type="match status" value="1"/>
</dbReference>
<reference evidence="3" key="1">
    <citation type="submission" date="2020-02" db="EMBL/GenBank/DDBJ databases">
        <authorList>
            <person name="Meier V. D."/>
        </authorList>
    </citation>
    <scope>NUCLEOTIDE SEQUENCE</scope>
    <source>
        <strain evidence="3">AVDCRST_MAG46</strain>
    </source>
</reference>
<dbReference type="EMBL" id="CADCUD010000035">
    <property type="protein sequence ID" value="CAA9314930.1"/>
    <property type="molecule type" value="Genomic_DNA"/>
</dbReference>
<keyword evidence="1" id="KW-0472">Membrane</keyword>
<organism evidence="3">
    <name type="scientific">uncultured Nocardioidaceae bacterium</name>
    <dbReference type="NCBI Taxonomy" id="253824"/>
    <lineage>
        <taxon>Bacteria</taxon>
        <taxon>Bacillati</taxon>
        <taxon>Actinomycetota</taxon>
        <taxon>Actinomycetes</taxon>
        <taxon>Propionibacteriales</taxon>
        <taxon>Nocardioidaceae</taxon>
        <taxon>environmental samples</taxon>
    </lineage>
</organism>
<sequence length="163" mass="17081">MAARMPMPQPPTGATIATYDTYEQAQRAVDFLSDEGFPVQNVTIVGNGLRMVERVTGRLDRNRAASTGAMGGAWWGLFIGLMLLLFSGDESQNVLLIVLAATIAGAVFGAVMGMIGHSLTGGKRDFTSSSSVVATSYDLLCAHAESVRALDLLAKLNARGSGA</sequence>
<feature type="domain" description="General stress protein 17M-like" evidence="2">
    <location>
        <begin position="15"/>
        <end position="94"/>
    </location>
</feature>
<accession>A0A6J4KYX7</accession>
<keyword evidence="1" id="KW-1133">Transmembrane helix</keyword>
<evidence type="ECO:0000256" key="1">
    <source>
        <dbReference type="SAM" id="Phobius"/>
    </source>
</evidence>
<dbReference type="InterPro" id="IPR025889">
    <property type="entry name" value="GSP17M-like_dom"/>
</dbReference>
<feature type="transmembrane region" description="Helical" evidence="1">
    <location>
        <begin position="94"/>
        <end position="115"/>
    </location>
</feature>
<keyword evidence="1 3" id="KW-0812">Transmembrane</keyword>
<name>A0A6J4KYX7_9ACTN</name>
<gene>
    <name evidence="3" type="ORF">AVDCRST_MAG46-427</name>
</gene>
<protein>
    <submittedName>
        <fullName evidence="3">PROBABLE TRANSMEMBRANE PROTEIN</fullName>
    </submittedName>
</protein>
<evidence type="ECO:0000313" key="3">
    <source>
        <dbReference type="EMBL" id="CAA9314930.1"/>
    </source>
</evidence>
<feature type="transmembrane region" description="Helical" evidence="1">
    <location>
        <begin position="68"/>
        <end position="88"/>
    </location>
</feature>
<dbReference type="AlphaFoldDB" id="A0A6J4KYX7"/>